<feature type="region of interest" description="Disordered" evidence="2">
    <location>
        <begin position="157"/>
        <end position="195"/>
    </location>
</feature>
<name>A0A9N9U7N5_9HYPO</name>
<reference evidence="4 5" key="2">
    <citation type="submission" date="2021-10" db="EMBL/GenBank/DDBJ databases">
        <authorList>
            <person name="Piombo E."/>
        </authorList>
    </citation>
    <scope>NUCLEOTIDE SEQUENCE [LARGE SCALE GENOMIC DNA]</scope>
</reference>
<dbReference type="PROSITE" id="PS50815">
    <property type="entry name" value="HORMA"/>
    <property type="match status" value="1"/>
</dbReference>
<organism evidence="4 5">
    <name type="scientific">Clonostachys byssicola</name>
    <dbReference type="NCBI Taxonomy" id="160290"/>
    <lineage>
        <taxon>Eukaryota</taxon>
        <taxon>Fungi</taxon>
        <taxon>Dikarya</taxon>
        <taxon>Ascomycota</taxon>
        <taxon>Pezizomycotina</taxon>
        <taxon>Sordariomycetes</taxon>
        <taxon>Hypocreomycetidae</taxon>
        <taxon>Hypocreales</taxon>
        <taxon>Bionectriaceae</taxon>
        <taxon>Clonostachys</taxon>
    </lineage>
</organism>
<dbReference type="EMBL" id="CABFNO020001317">
    <property type="protein sequence ID" value="CAG9980526.1"/>
    <property type="molecule type" value="Genomic_DNA"/>
</dbReference>
<dbReference type="PANTHER" id="PTHR11842:SF10">
    <property type="entry name" value="MITOTIC SPINDLE ASSEMBLY CHECKPOINT PROTEIN MAD2B"/>
    <property type="match status" value="1"/>
</dbReference>
<feature type="domain" description="HORMA" evidence="3">
    <location>
        <begin position="59"/>
        <end position="319"/>
    </location>
</feature>
<accession>A0A9N9U7N5</accession>
<feature type="compositionally biased region" description="Basic residues" evidence="2">
    <location>
        <begin position="406"/>
        <end position="421"/>
    </location>
</feature>
<dbReference type="InterPro" id="IPR003511">
    <property type="entry name" value="HORMA_dom"/>
</dbReference>
<feature type="compositionally biased region" description="Low complexity" evidence="2">
    <location>
        <begin position="422"/>
        <end position="438"/>
    </location>
</feature>
<feature type="compositionally biased region" description="Basic and acidic residues" evidence="2">
    <location>
        <begin position="350"/>
        <end position="363"/>
    </location>
</feature>
<evidence type="ECO:0000313" key="4">
    <source>
        <dbReference type="EMBL" id="CAG9980526.1"/>
    </source>
</evidence>
<protein>
    <recommendedName>
        <fullName evidence="3">HORMA domain-containing protein</fullName>
    </recommendedName>
</protein>
<dbReference type="PANTHER" id="PTHR11842">
    <property type="entry name" value="MITOTIC SPINDLE ASSEMBLY CHECKPOINT PROTEIN MAD2"/>
    <property type="match status" value="1"/>
</dbReference>
<feature type="region of interest" description="Disordered" evidence="2">
    <location>
        <begin position="291"/>
        <end position="321"/>
    </location>
</feature>
<dbReference type="Gene3D" id="3.30.900.10">
    <property type="entry name" value="HORMA domain"/>
    <property type="match status" value="1"/>
</dbReference>
<feature type="region of interest" description="Disordered" evidence="2">
    <location>
        <begin position="341"/>
        <end position="475"/>
    </location>
</feature>
<dbReference type="AlphaFoldDB" id="A0A9N9U7N5"/>
<comment type="similarity">
    <text evidence="1">Belongs to the MAD2 family.</text>
</comment>
<feature type="compositionally biased region" description="Low complexity" evidence="2">
    <location>
        <begin position="447"/>
        <end position="462"/>
    </location>
</feature>
<feature type="non-terminal residue" evidence="4">
    <location>
        <position position="1"/>
    </location>
</feature>
<dbReference type="Pfam" id="PF02301">
    <property type="entry name" value="HORMA"/>
    <property type="match status" value="1"/>
</dbReference>
<proteinExistence type="inferred from homology"/>
<reference evidence="5" key="1">
    <citation type="submission" date="2019-06" db="EMBL/GenBank/DDBJ databases">
        <authorList>
            <person name="Broberg M."/>
        </authorList>
    </citation>
    <scope>NUCLEOTIDE SEQUENCE [LARGE SCALE GENOMIC DNA]</scope>
</reference>
<dbReference type="OrthoDB" id="21254at2759"/>
<feature type="compositionally biased region" description="Basic residues" evidence="2">
    <location>
        <begin position="301"/>
        <end position="312"/>
    </location>
</feature>
<dbReference type="SUPFAM" id="SSF56019">
    <property type="entry name" value="The spindle assembly checkpoint protein mad2"/>
    <property type="match status" value="1"/>
</dbReference>
<dbReference type="GO" id="GO:0016035">
    <property type="term" value="C:zeta DNA polymerase complex"/>
    <property type="evidence" value="ECO:0007669"/>
    <property type="project" value="TreeGrafter"/>
</dbReference>
<sequence>SHVTSCSTRVTPGLPIHDLSLQAPQLQKRNHTCNPPPKAMAAAPEEATEATSLPASEASELLSSFTSFLTLSIHSLLYYRSLYPQTTFLTARAYNLPVHQSRHPKVCKWVLDAVSAVKVQLTRATVEKIVFVIHAPDSFSVLERWVFDVGSFPAWQDPSAEPAVDEDDRLGDDDGVEADEEEEEEEEEEQPIYGYDVIEEEGEEGDEEGEIELPDDDVEEEELINWTDVNEALRGALRNLSYVAERLPALPKGCTFTLAVDIRKGTPAPATHPRPWIAAPPNRQRLNPVLQDKQKQNQQQKQKRQVKGKIPARRTETMAPVRAVQAGPMFFECWAELSKPRPPFFKKPAKPAEKKPEAEKPDAKPNPAGPVSEPKELPSILKKTPGSGKRVQFKDVPVQESEKKPTRISKPRTKSTSKSKSKSQSTSGSKSKSQSTSKSKPRPTPAPALKASSTSTTPAALSHRVKTAPPQEKQT</sequence>
<evidence type="ECO:0000256" key="2">
    <source>
        <dbReference type="SAM" id="MobiDB-lite"/>
    </source>
</evidence>
<feature type="compositionally biased region" description="Acidic residues" evidence="2">
    <location>
        <begin position="163"/>
        <end position="190"/>
    </location>
</feature>
<dbReference type="InterPro" id="IPR036570">
    <property type="entry name" value="HORMA_dom_sf"/>
</dbReference>
<keyword evidence="5" id="KW-1185">Reference proteome</keyword>
<dbReference type="Proteomes" id="UP000754883">
    <property type="component" value="Unassembled WGS sequence"/>
</dbReference>
<dbReference type="InterPro" id="IPR045091">
    <property type="entry name" value="Mad2-like"/>
</dbReference>
<evidence type="ECO:0000256" key="1">
    <source>
        <dbReference type="ARBA" id="ARBA00010348"/>
    </source>
</evidence>
<evidence type="ECO:0000313" key="5">
    <source>
        <dbReference type="Proteomes" id="UP000754883"/>
    </source>
</evidence>
<gene>
    <name evidence="4" type="ORF">CBYS24578_00007490</name>
</gene>
<comment type="caution">
    <text evidence="4">The sequence shown here is derived from an EMBL/GenBank/DDBJ whole genome shotgun (WGS) entry which is preliminary data.</text>
</comment>
<evidence type="ECO:0000259" key="3">
    <source>
        <dbReference type="PROSITE" id="PS50815"/>
    </source>
</evidence>